<evidence type="ECO:0000256" key="8">
    <source>
        <dbReference type="HAMAP-Rule" id="MF_00140"/>
    </source>
</evidence>
<evidence type="ECO:0000256" key="3">
    <source>
        <dbReference type="ARBA" id="ARBA00022741"/>
    </source>
</evidence>
<dbReference type="Gene3D" id="1.10.240.10">
    <property type="entry name" value="Tyrosyl-Transfer RNA Synthetase"/>
    <property type="match status" value="1"/>
</dbReference>
<dbReference type="GO" id="GO:0006436">
    <property type="term" value="P:tryptophanyl-tRNA aminoacylation"/>
    <property type="evidence" value="ECO:0007669"/>
    <property type="project" value="UniProtKB-UniRule"/>
</dbReference>
<dbReference type="SUPFAM" id="SSF52374">
    <property type="entry name" value="Nucleotidylyl transferase"/>
    <property type="match status" value="1"/>
</dbReference>
<comment type="caution">
    <text evidence="10">The sequence shown here is derived from an EMBL/GenBank/DDBJ whole genome shotgun (WGS) entry which is preliminary data.</text>
</comment>
<evidence type="ECO:0000313" key="11">
    <source>
        <dbReference type="Proteomes" id="UP000215896"/>
    </source>
</evidence>
<gene>
    <name evidence="8 10" type="primary">trpS</name>
    <name evidence="10" type="ORF">CGZ94_10965</name>
</gene>
<dbReference type="Gene3D" id="3.40.50.620">
    <property type="entry name" value="HUPs"/>
    <property type="match status" value="1"/>
</dbReference>
<dbReference type="OrthoDB" id="9801042at2"/>
<accession>A0A255GCD0</accession>
<reference evidence="10 11" key="1">
    <citation type="submission" date="2017-07" db="EMBL/GenBank/DDBJ databases">
        <title>Draft whole genome sequences of clinical Proprionibacteriaceae strains.</title>
        <authorList>
            <person name="Bernier A.-M."/>
            <person name="Bernard K."/>
            <person name="Domingo M.-C."/>
        </authorList>
    </citation>
    <scope>NUCLEOTIDE SEQUENCE [LARGE SCALE GENOMIC DNA]</scope>
    <source>
        <strain evidence="10 11">NML 030167</strain>
    </source>
</reference>
<sequence>MSSMQNAKPRALSLAQPSADSMHLGNYLGALRQWVDMQDEFEAFFGVANLHALNENPKPEVLRERSLVTAAQIIGAGIDPERSVVFVQSQVPEHTQLMWALAPLTGFGRAERMTQFKDKAARHGADSANVGLFIYPILMAADILLYQADKVPVGEDQRQHLELTRDLAEKFNGSYGETFVVPGPHILKSVGKIQDLQDPLIKMSKSTPSVNGRIDLLDEPKVITKRFKSAVTDSGTEIRFDEATKPGVSNLLNIQAAITGTPIAELERDYEGKMYGHLKVGVAEAVLDVLGPIRARTMELLDDRAELERLLDRGAEKAREVAAATLTDVYDKIGLLQPPARG</sequence>
<keyword evidence="8" id="KW-0963">Cytoplasm</keyword>
<feature type="binding site" evidence="8">
    <location>
        <begin position="25"/>
        <end position="26"/>
    </location>
    <ligand>
        <name>ATP</name>
        <dbReference type="ChEBI" id="CHEBI:30616"/>
    </ligand>
</feature>
<feature type="binding site" evidence="8">
    <location>
        <position position="193"/>
    </location>
    <ligand>
        <name>ATP</name>
        <dbReference type="ChEBI" id="CHEBI:30616"/>
    </ligand>
</feature>
<feature type="short sequence motif" description="'KMSKS' region" evidence="8">
    <location>
        <begin position="202"/>
        <end position="206"/>
    </location>
</feature>
<dbReference type="GO" id="GO:0004830">
    <property type="term" value="F:tryptophan-tRNA ligase activity"/>
    <property type="evidence" value="ECO:0007669"/>
    <property type="project" value="UniProtKB-UniRule"/>
</dbReference>
<dbReference type="InterPro" id="IPR024109">
    <property type="entry name" value="Trp-tRNA-ligase_bac-type"/>
</dbReference>
<dbReference type="EC" id="6.1.1.2" evidence="8"/>
<keyword evidence="3 8" id="KW-0547">Nucleotide-binding</keyword>
<dbReference type="InterPro" id="IPR002305">
    <property type="entry name" value="aa-tRNA-synth_Ic"/>
</dbReference>
<dbReference type="Pfam" id="PF00579">
    <property type="entry name" value="tRNA-synt_1b"/>
    <property type="match status" value="1"/>
</dbReference>
<feature type="binding site" evidence="8">
    <location>
        <begin position="16"/>
        <end position="18"/>
    </location>
    <ligand>
        <name>ATP</name>
        <dbReference type="ChEBI" id="CHEBI:30616"/>
    </ligand>
</feature>
<evidence type="ECO:0000256" key="1">
    <source>
        <dbReference type="ARBA" id="ARBA00005594"/>
    </source>
</evidence>
<keyword evidence="6 8" id="KW-0030">Aminoacyl-tRNA synthetase</keyword>
<keyword evidence="4 8" id="KW-0067">ATP-binding</keyword>
<comment type="subcellular location">
    <subcellularLocation>
        <location evidence="8">Cytoplasm</location>
    </subcellularLocation>
</comment>
<evidence type="ECO:0000256" key="9">
    <source>
        <dbReference type="RuleBase" id="RU363036"/>
    </source>
</evidence>
<feature type="binding site" evidence="8">
    <location>
        <position position="142"/>
    </location>
    <ligand>
        <name>L-tryptophan</name>
        <dbReference type="ChEBI" id="CHEBI:57912"/>
    </ligand>
</feature>
<feature type="binding site" evidence="8">
    <location>
        <begin position="154"/>
        <end position="156"/>
    </location>
    <ligand>
        <name>ATP</name>
        <dbReference type="ChEBI" id="CHEBI:30616"/>
    </ligand>
</feature>
<dbReference type="FunFam" id="1.10.240.10:FF:000002">
    <property type="entry name" value="Tryptophan--tRNA ligase"/>
    <property type="match status" value="1"/>
</dbReference>
<dbReference type="AlphaFoldDB" id="A0A255GCD0"/>
<dbReference type="InterPro" id="IPR001412">
    <property type="entry name" value="aa-tRNA-synth_I_CS"/>
</dbReference>
<evidence type="ECO:0000256" key="7">
    <source>
        <dbReference type="ARBA" id="ARBA00049929"/>
    </source>
</evidence>
<keyword evidence="2 8" id="KW-0436">Ligase</keyword>
<dbReference type="HAMAP" id="MF_00140_B">
    <property type="entry name" value="Trp_tRNA_synth_B"/>
    <property type="match status" value="1"/>
</dbReference>
<dbReference type="CDD" id="cd00806">
    <property type="entry name" value="TrpRS_core"/>
    <property type="match status" value="1"/>
</dbReference>
<comment type="caution">
    <text evidence="8">Lacks conserved residue(s) required for the propagation of feature annotation.</text>
</comment>
<comment type="catalytic activity">
    <reaction evidence="7 8">
        <text>tRNA(Trp) + L-tryptophan + ATP = L-tryptophyl-tRNA(Trp) + AMP + diphosphate + H(+)</text>
        <dbReference type="Rhea" id="RHEA:24080"/>
        <dbReference type="Rhea" id="RHEA-COMP:9671"/>
        <dbReference type="Rhea" id="RHEA-COMP:9705"/>
        <dbReference type="ChEBI" id="CHEBI:15378"/>
        <dbReference type="ChEBI" id="CHEBI:30616"/>
        <dbReference type="ChEBI" id="CHEBI:33019"/>
        <dbReference type="ChEBI" id="CHEBI:57912"/>
        <dbReference type="ChEBI" id="CHEBI:78442"/>
        <dbReference type="ChEBI" id="CHEBI:78535"/>
        <dbReference type="ChEBI" id="CHEBI:456215"/>
        <dbReference type="EC" id="6.1.1.2"/>
    </reaction>
</comment>
<evidence type="ECO:0000256" key="4">
    <source>
        <dbReference type="ARBA" id="ARBA00022840"/>
    </source>
</evidence>
<dbReference type="EMBL" id="NMVO01000013">
    <property type="protein sequence ID" value="OYO13485.1"/>
    <property type="molecule type" value="Genomic_DNA"/>
</dbReference>
<feature type="binding site" evidence="8">
    <location>
        <begin position="202"/>
        <end position="206"/>
    </location>
    <ligand>
        <name>ATP</name>
        <dbReference type="ChEBI" id="CHEBI:30616"/>
    </ligand>
</feature>
<evidence type="ECO:0000256" key="5">
    <source>
        <dbReference type="ARBA" id="ARBA00022917"/>
    </source>
</evidence>
<dbReference type="NCBIfam" id="TIGR00233">
    <property type="entry name" value="trpS"/>
    <property type="match status" value="1"/>
</dbReference>
<evidence type="ECO:0000256" key="6">
    <source>
        <dbReference type="ARBA" id="ARBA00023146"/>
    </source>
</evidence>
<dbReference type="PROSITE" id="PS00178">
    <property type="entry name" value="AA_TRNA_LIGASE_I"/>
    <property type="match status" value="1"/>
</dbReference>
<dbReference type="Proteomes" id="UP000215896">
    <property type="component" value="Unassembled WGS sequence"/>
</dbReference>
<comment type="function">
    <text evidence="8">Catalyzes the attachment of tryptophan to tRNA(Trp).</text>
</comment>
<comment type="subunit">
    <text evidence="8">Homodimer.</text>
</comment>
<dbReference type="PRINTS" id="PR01039">
    <property type="entry name" value="TRNASYNTHTRP"/>
</dbReference>
<dbReference type="InterPro" id="IPR014729">
    <property type="entry name" value="Rossmann-like_a/b/a_fold"/>
</dbReference>
<keyword evidence="5 8" id="KW-0648">Protein biosynthesis</keyword>
<dbReference type="PANTHER" id="PTHR43766">
    <property type="entry name" value="TRYPTOPHAN--TRNA LIGASE, MITOCHONDRIAL"/>
    <property type="match status" value="1"/>
</dbReference>
<dbReference type="GO" id="GO:0005829">
    <property type="term" value="C:cytosol"/>
    <property type="evidence" value="ECO:0007669"/>
    <property type="project" value="TreeGrafter"/>
</dbReference>
<dbReference type="GO" id="GO:0005524">
    <property type="term" value="F:ATP binding"/>
    <property type="evidence" value="ECO:0007669"/>
    <property type="project" value="UniProtKB-UniRule"/>
</dbReference>
<evidence type="ECO:0000256" key="2">
    <source>
        <dbReference type="ARBA" id="ARBA00022598"/>
    </source>
</evidence>
<protein>
    <recommendedName>
        <fullName evidence="8">Tryptophan--tRNA ligase</fullName>
        <ecNumber evidence="8">6.1.1.2</ecNumber>
    </recommendedName>
    <alternativeName>
        <fullName evidence="8">Tryptophanyl-tRNA synthetase</fullName>
        <shortName evidence="8">TrpRS</shortName>
    </alternativeName>
</protein>
<name>A0A255GCD0_9ACTN</name>
<proteinExistence type="inferred from homology"/>
<dbReference type="InterPro" id="IPR050203">
    <property type="entry name" value="Trp-tRNA_synthetase"/>
</dbReference>
<keyword evidence="11" id="KW-1185">Reference proteome</keyword>
<comment type="similarity">
    <text evidence="1 8 9">Belongs to the class-I aminoacyl-tRNA synthetase family.</text>
</comment>
<evidence type="ECO:0000313" key="10">
    <source>
        <dbReference type="EMBL" id="OYO13485.1"/>
    </source>
</evidence>
<dbReference type="PANTHER" id="PTHR43766:SF1">
    <property type="entry name" value="TRYPTOPHAN--TRNA LIGASE, MITOCHONDRIAL"/>
    <property type="match status" value="1"/>
</dbReference>
<dbReference type="InterPro" id="IPR002306">
    <property type="entry name" value="Trp-tRNA-ligase"/>
</dbReference>
<organism evidence="10 11">
    <name type="scientific">Enemella evansiae</name>
    <dbReference type="NCBI Taxonomy" id="2016499"/>
    <lineage>
        <taxon>Bacteria</taxon>
        <taxon>Bacillati</taxon>
        <taxon>Actinomycetota</taxon>
        <taxon>Actinomycetes</taxon>
        <taxon>Propionibacteriales</taxon>
        <taxon>Propionibacteriaceae</taxon>
        <taxon>Enemella</taxon>
    </lineage>
</organism>